<reference evidence="2 3" key="1">
    <citation type="journal article" date="2024" name="bioRxiv">
        <title>A reference genome for Trichogramma kaykai: A tiny desert-dwelling parasitoid wasp with competing sex-ratio distorters.</title>
        <authorList>
            <person name="Culotta J."/>
            <person name="Lindsey A.R."/>
        </authorList>
    </citation>
    <scope>NUCLEOTIDE SEQUENCE [LARGE SCALE GENOMIC DNA]</scope>
    <source>
        <strain evidence="2 3">KSX58</strain>
    </source>
</reference>
<dbReference type="Proteomes" id="UP001627154">
    <property type="component" value="Unassembled WGS sequence"/>
</dbReference>
<evidence type="ECO:0000313" key="2">
    <source>
        <dbReference type="EMBL" id="KAL3388757.1"/>
    </source>
</evidence>
<dbReference type="AlphaFoldDB" id="A0ABD2W790"/>
<evidence type="ECO:0000313" key="3">
    <source>
        <dbReference type="Proteomes" id="UP001627154"/>
    </source>
</evidence>
<evidence type="ECO:0000313" key="1">
    <source>
        <dbReference type="EMBL" id="KAL3388755.1"/>
    </source>
</evidence>
<proteinExistence type="predicted"/>
<organism evidence="2 3">
    <name type="scientific">Trichogramma kaykai</name>
    <dbReference type="NCBI Taxonomy" id="54128"/>
    <lineage>
        <taxon>Eukaryota</taxon>
        <taxon>Metazoa</taxon>
        <taxon>Ecdysozoa</taxon>
        <taxon>Arthropoda</taxon>
        <taxon>Hexapoda</taxon>
        <taxon>Insecta</taxon>
        <taxon>Pterygota</taxon>
        <taxon>Neoptera</taxon>
        <taxon>Endopterygota</taxon>
        <taxon>Hymenoptera</taxon>
        <taxon>Apocrita</taxon>
        <taxon>Proctotrupomorpha</taxon>
        <taxon>Chalcidoidea</taxon>
        <taxon>Trichogrammatidae</taxon>
        <taxon>Trichogramma</taxon>
    </lineage>
</organism>
<gene>
    <name evidence="1" type="ORF">TKK_016184</name>
    <name evidence="2" type="ORF">TKK_016186</name>
</gene>
<dbReference type="EMBL" id="JBJJXI010000128">
    <property type="protein sequence ID" value="KAL3388755.1"/>
    <property type="molecule type" value="Genomic_DNA"/>
</dbReference>
<accession>A0ABD2W790</accession>
<name>A0ABD2W790_9HYME</name>
<protein>
    <submittedName>
        <fullName evidence="2">Uncharacterized protein</fullName>
    </submittedName>
</protein>
<dbReference type="EMBL" id="JBJJXI010000128">
    <property type="protein sequence ID" value="KAL3388757.1"/>
    <property type="molecule type" value="Genomic_DNA"/>
</dbReference>
<comment type="caution">
    <text evidence="2">The sequence shown here is derived from an EMBL/GenBank/DDBJ whole genome shotgun (WGS) entry which is preliminary data.</text>
</comment>
<sequence length="175" mass="21068">MDSQQSTSCTREVVFQDPTTKWAYSDEKWHRGCYYLYHNYRDWTLLNSVPCIAFHNVFMEYEWLEAISPNADRLNETAKSIRRYMLQDETDGFFFKSLRLVQSAALKNIDFHDIQPLLPPRNYWNWYCFVLPHIDELRELYAKAYPIYREYGPDVEHRSIPPEDVELYVAAEYIL</sequence>
<keyword evidence="3" id="KW-1185">Reference proteome</keyword>